<dbReference type="AlphaFoldDB" id="A0A6N7XZ20"/>
<protein>
    <submittedName>
        <fullName evidence="1">Uncharacterized protein</fullName>
    </submittedName>
</protein>
<accession>A0A6N7XZ20</accession>
<evidence type="ECO:0000313" key="2">
    <source>
        <dbReference type="Proteomes" id="UP000469523"/>
    </source>
</evidence>
<comment type="caution">
    <text evidence="1">The sequence shown here is derived from an EMBL/GenBank/DDBJ whole genome shotgun (WGS) entry which is preliminary data.</text>
</comment>
<dbReference type="RefSeq" id="WP_154440230.1">
    <property type="nucleotide sequence ID" value="NZ_VUNQ01000019.1"/>
</dbReference>
<gene>
    <name evidence="1" type="ORF">FYJ83_10030</name>
</gene>
<keyword evidence="2" id="KW-1185">Reference proteome</keyword>
<proteinExistence type="predicted"/>
<dbReference type="Proteomes" id="UP000469523">
    <property type="component" value="Unassembled WGS sequence"/>
</dbReference>
<organism evidence="1 2">
    <name type="scientific">Tissierella pigra</name>
    <dbReference type="NCBI Taxonomy" id="2607614"/>
    <lineage>
        <taxon>Bacteria</taxon>
        <taxon>Bacillati</taxon>
        <taxon>Bacillota</taxon>
        <taxon>Tissierellia</taxon>
        <taxon>Tissierellales</taxon>
        <taxon>Tissierellaceae</taxon>
        <taxon>Tissierella</taxon>
    </lineage>
</organism>
<reference evidence="1 2" key="1">
    <citation type="submission" date="2019-09" db="EMBL/GenBank/DDBJ databases">
        <title>In-depth cultivation of the pig gut microbiome towards novel bacterial diversity and tailored functional studies.</title>
        <authorList>
            <person name="Wylensek D."/>
            <person name="Hitch T.C.A."/>
            <person name="Clavel T."/>
        </authorList>
    </citation>
    <scope>NUCLEOTIDE SEQUENCE [LARGE SCALE GENOMIC DNA]</scope>
    <source>
        <strain evidence="1 2">WCA3-693-APC-4?</strain>
    </source>
</reference>
<dbReference type="EMBL" id="VUNQ01000019">
    <property type="protein sequence ID" value="MSU01804.1"/>
    <property type="molecule type" value="Genomic_DNA"/>
</dbReference>
<evidence type="ECO:0000313" key="1">
    <source>
        <dbReference type="EMBL" id="MSU01804.1"/>
    </source>
</evidence>
<name>A0A6N7XZ20_9FIRM</name>
<sequence>MKEYALYKGEEILAMGTADEIAKELNIKIETVLWYRTPSQIKRSKSDNCRILVPLDEDEDEVQI</sequence>